<feature type="transmembrane region" description="Helical" evidence="6">
    <location>
        <begin position="41"/>
        <end position="59"/>
    </location>
</feature>
<proteinExistence type="predicted"/>
<dbReference type="PANTHER" id="PTHR11785:SF528">
    <property type="entry name" value="AMINO ACID TRANSPORTER PROTEIN JHI-21"/>
    <property type="match status" value="1"/>
</dbReference>
<evidence type="ECO:0000256" key="6">
    <source>
        <dbReference type="SAM" id="Phobius"/>
    </source>
</evidence>
<keyword evidence="7" id="KW-1185">Reference proteome</keyword>
<protein>
    <submittedName>
        <fullName evidence="8">Uncharacterized protein</fullName>
    </submittedName>
</protein>
<evidence type="ECO:0000313" key="7">
    <source>
        <dbReference type="Proteomes" id="UP000887566"/>
    </source>
</evidence>
<dbReference type="FunFam" id="1.20.1740.10:FF:000056">
    <property type="entry name" value="Y+L amino acid transporter 2"/>
    <property type="match status" value="1"/>
</dbReference>
<comment type="subcellular location">
    <subcellularLocation>
        <location evidence="1">Membrane</location>
        <topology evidence="1">Multi-pass membrane protein</topology>
    </subcellularLocation>
</comment>
<dbReference type="Proteomes" id="UP000887566">
    <property type="component" value="Unplaced"/>
</dbReference>
<reference evidence="8" key="1">
    <citation type="submission" date="2022-11" db="UniProtKB">
        <authorList>
            <consortium name="WormBaseParasite"/>
        </authorList>
    </citation>
    <scope>IDENTIFICATION</scope>
</reference>
<dbReference type="AlphaFoldDB" id="A0A914UV45"/>
<feature type="region of interest" description="Disordered" evidence="5">
    <location>
        <begin position="1"/>
        <end position="26"/>
    </location>
</feature>
<name>A0A914UV45_9BILA</name>
<dbReference type="GO" id="GO:0016020">
    <property type="term" value="C:membrane"/>
    <property type="evidence" value="ECO:0007669"/>
    <property type="project" value="UniProtKB-SubCell"/>
</dbReference>
<sequence>MPRGGAAQQKDSAESIPLANGNGRSVTEETGGLKLKQRISLHNGCAIIIGCIIGSGIFVSPKGVLLESGSVFLSLSIWAVSGIFSTFGALCYAELGTAIPKSGGDYAYIKEAFGALPAFLFLWVALVIINPTSNAIMALTFANYVLKPIFPDCDVPDGAVRLLAACTI</sequence>
<keyword evidence="3 6" id="KW-1133">Transmembrane helix</keyword>
<evidence type="ECO:0000256" key="2">
    <source>
        <dbReference type="ARBA" id="ARBA00022692"/>
    </source>
</evidence>
<dbReference type="Gene3D" id="1.20.1740.10">
    <property type="entry name" value="Amino acid/polyamine transporter I"/>
    <property type="match status" value="1"/>
</dbReference>
<evidence type="ECO:0000256" key="4">
    <source>
        <dbReference type="ARBA" id="ARBA00023136"/>
    </source>
</evidence>
<dbReference type="GO" id="GO:0015179">
    <property type="term" value="F:L-amino acid transmembrane transporter activity"/>
    <property type="evidence" value="ECO:0007669"/>
    <property type="project" value="TreeGrafter"/>
</dbReference>
<evidence type="ECO:0000313" key="8">
    <source>
        <dbReference type="WBParaSite" id="PSAMB.scaffold1286size33380.g12182.t1"/>
    </source>
</evidence>
<keyword evidence="2 6" id="KW-0812">Transmembrane</keyword>
<dbReference type="WBParaSite" id="PSAMB.scaffold1286size33380.g12182.t1">
    <property type="protein sequence ID" value="PSAMB.scaffold1286size33380.g12182.t1"/>
    <property type="gene ID" value="PSAMB.scaffold1286size33380.g12182"/>
</dbReference>
<dbReference type="InterPro" id="IPR002293">
    <property type="entry name" value="AA/rel_permease1"/>
</dbReference>
<keyword evidence="4 6" id="KW-0472">Membrane</keyword>
<evidence type="ECO:0000256" key="5">
    <source>
        <dbReference type="SAM" id="MobiDB-lite"/>
    </source>
</evidence>
<evidence type="ECO:0000256" key="3">
    <source>
        <dbReference type="ARBA" id="ARBA00022989"/>
    </source>
</evidence>
<feature type="transmembrane region" description="Helical" evidence="6">
    <location>
        <begin position="71"/>
        <end position="95"/>
    </location>
</feature>
<dbReference type="InterPro" id="IPR050598">
    <property type="entry name" value="AminoAcid_Transporter"/>
</dbReference>
<dbReference type="PANTHER" id="PTHR11785">
    <property type="entry name" value="AMINO ACID TRANSPORTER"/>
    <property type="match status" value="1"/>
</dbReference>
<evidence type="ECO:0000256" key="1">
    <source>
        <dbReference type="ARBA" id="ARBA00004141"/>
    </source>
</evidence>
<accession>A0A914UV45</accession>
<dbReference type="Pfam" id="PF13520">
    <property type="entry name" value="AA_permease_2"/>
    <property type="match status" value="1"/>
</dbReference>
<organism evidence="7 8">
    <name type="scientific">Plectus sambesii</name>
    <dbReference type="NCBI Taxonomy" id="2011161"/>
    <lineage>
        <taxon>Eukaryota</taxon>
        <taxon>Metazoa</taxon>
        <taxon>Ecdysozoa</taxon>
        <taxon>Nematoda</taxon>
        <taxon>Chromadorea</taxon>
        <taxon>Plectida</taxon>
        <taxon>Plectina</taxon>
        <taxon>Plectoidea</taxon>
        <taxon>Plectidae</taxon>
        <taxon>Plectus</taxon>
    </lineage>
</organism>